<comment type="caution">
    <text evidence="1">The sequence shown here is derived from an EMBL/GenBank/DDBJ whole genome shotgun (WGS) entry which is preliminary data.</text>
</comment>
<evidence type="ECO:0000313" key="1">
    <source>
        <dbReference type="EMBL" id="KAJ8108878.1"/>
    </source>
</evidence>
<accession>A0ACC2I1M8</accession>
<reference evidence="1" key="1">
    <citation type="submission" date="2022-11" db="EMBL/GenBank/DDBJ databases">
        <title>Genome Sequence of Nemania bipapillata.</title>
        <authorList>
            <person name="Buettner E."/>
        </authorList>
    </citation>
    <scope>NUCLEOTIDE SEQUENCE</scope>
    <source>
        <strain evidence="1">CP14</strain>
    </source>
</reference>
<gene>
    <name evidence="1" type="ORF">ONZ43_g6293</name>
</gene>
<evidence type="ECO:0000313" key="2">
    <source>
        <dbReference type="Proteomes" id="UP001153334"/>
    </source>
</evidence>
<protein>
    <submittedName>
        <fullName evidence="1">Uncharacterized protein</fullName>
    </submittedName>
</protein>
<keyword evidence="2" id="KW-1185">Reference proteome</keyword>
<dbReference type="Proteomes" id="UP001153334">
    <property type="component" value="Unassembled WGS sequence"/>
</dbReference>
<proteinExistence type="predicted"/>
<sequence>MDQLFFGGTLSVVPHPSVKPYTPPLASVFLEFPYTGYTKRMRAVPGHPCTLPGALTTAYHTPSMWFAKMLSESFWQDPAYPRKSENSFHRTPILISNSPDNTGFGPTDYETPDLQDFSTFQYKYPEDEVIMKELQRREDMLEEYRDPWGAIYFQDVRLFPIVESVLKST</sequence>
<organism evidence="1 2">
    <name type="scientific">Nemania bipapillata</name>
    <dbReference type="NCBI Taxonomy" id="110536"/>
    <lineage>
        <taxon>Eukaryota</taxon>
        <taxon>Fungi</taxon>
        <taxon>Dikarya</taxon>
        <taxon>Ascomycota</taxon>
        <taxon>Pezizomycotina</taxon>
        <taxon>Sordariomycetes</taxon>
        <taxon>Xylariomycetidae</taxon>
        <taxon>Xylariales</taxon>
        <taxon>Xylariaceae</taxon>
        <taxon>Nemania</taxon>
    </lineage>
</organism>
<name>A0ACC2I1M8_9PEZI</name>
<dbReference type="EMBL" id="JAPESX010002195">
    <property type="protein sequence ID" value="KAJ8108878.1"/>
    <property type="molecule type" value="Genomic_DNA"/>
</dbReference>